<dbReference type="EMBL" id="CAXLJM020000045">
    <property type="protein sequence ID" value="CAL8110552.1"/>
    <property type="molecule type" value="Genomic_DNA"/>
</dbReference>
<reference evidence="3 4" key="1">
    <citation type="submission" date="2024-08" db="EMBL/GenBank/DDBJ databases">
        <authorList>
            <person name="Cucini C."/>
            <person name="Frati F."/>
        </authorList>
    </citation>
    <scope>NUCLEOTIDE SEQUENCE [LARGE SCALE GENOMIC DNA]</scope>
</reference>
<feature type="compositionally biased region" description="Polar residues" evidence="1">
    <location>
        <begin position="56"/>
        <end position="65"/>
    </location>
</feature>
<evidence type="ECO:0000256" key="1">
    <source>
        <dbReference type="SAM" id="MobiDB-lite"/>
    </source>
</evidence>
<feature type="region of interest" description="Disordered" evidence="1">
    <location>
        <begin position="121"/>
        <end position="174"/>
    </location>
</feature>
<dbReference type="Gene3D" id="3.40.50.1010">
    <property type="entry name" value="5'-nuclease"/>
    <property type="match status" value="1"/>
</dbReference>
<sequence length="715" mass="80385">MNSRHTVTGGEKGEKNLVKQQTLIDSNDHSKPELKIKPNKNLNVPIRKGEYLHSSLPATSEGLTVSRSRRRPRHRRKGNAANTPHTTDVIKGTDDVQKIPSNLPTETNYINPNSLRPYRIPKRRRINSNDEQKVNDSATVVRLEEAVGSEPPKTRPRPHDYEQEKGSLSFSKDEHTCKHPLPAPTSVADLKNVDKSTQNRKRNHIAKEELHNTPDVKTDNIESTNKAESDSYKNKTLSRVLKAKKSEPRCAVLATTPVVKSILKSEATLHLKYNDKAIQKTTTPADSIRIKQHGASSQSSCSSIRNKDAFDVAVETQNLSEMARKDFGNPCAQVMDMVAATSYSFPCDLDAMDVDILPTLRKQQLVVIVDTNVWLENQDSLNKLLNLEYQPGTRPYLIIPWMVLQEIDFNIHRGKTSSKVQQFRSASKFINNLLSSKTPNVKGEKAAEAIIGMEFNELMADDSILNCAIQYNKISQYVTVFITNDVNLLNKALVHDIASFKPDKELLNNVKQLFSETTVNNTAVEHNHAQIGSFSSPSVSTSAHETPFYSKEDEIFMDIDDPMDGNCSEIPQTQSTTVETNAASPSFEDVVDSVKKALTNIIVPKMVLDYGEDGWKTALKILPPYTVESGLNCLKAHWIAVFQFFFEDKKGRVQAVLDELLKVFLNKPNPDGVNEWRITVCKMTLVLLSMKDFVRRRQRVSTACNILQSYLKNKM</sequence>
<gene>
    <name evidence="3" type="ORF">ODALV1_LOCUS14348</name>
</gene>
<evidence type="ECO:0000259" key="2">
    <source>
        <dbReference type="Pfam" id="PF13638"/>
    </source>
</evidence>
<evidence type="ECO:0000313" key="4">
    <source>
        <dbReference type="Proteomes" id="UP001642540"/>
    </source>
</evidence>
<name>A0ABP1QRI6_9HEXA</name>
<feature type="compositionally biased region" description="Basic and acidic residues" evidence="1">
    <location>
        <begin position="157"/>
        <end position="174"/>
    </location>
</feature>
<feature type="compositionally biased region" description="Basic residues" evidence="1">
    <location>
        <begin position="67"/>
        <end position="78"/>
    </location>
</feature>
<keyword evidence="4" id="KW-1185">Reference proteome</keyword>
<dbReference type="InterPro" id="IPR002716">
    <property type="entry name" value="PIN_dom"/>
</dbReference>
<dbReference type="CDD" id="cd18727">
    <property type="entry name" value="PIN_Swt1-like"/>
    <property type="match status" value="1"/>
</dbReference>
<feature type="region of interest" description="Disordered" evidence="1">
    <location>
        <begin position="195"/>
        <end position="230"/>
    </location>
</feature>
<dbReference type="InterPro" id="IPR052626">
    <property type="entry name" value="SWT1_Regulator"/>
</dbReference>
<feature type="compositionally biased region" description="Basic and acidic residues" evidence="1">
    <location>
        <begin position="205"/>
        <end position="230"/>
    </location>
</feature>
<protein>
    <recommendedName>
        <fullName evidence="2">PIN domain-containing protein</fullName>
    </recommendedName>
</protein>
<comment type="caution">
    <text evidence="3">The sequence shown here is derived from an EMBL/GenBank/DDBJ whole genome shotgun (WGS) entry which is preliminary data.</text>
</comment>
<dbReference type="Proteomes" id="UP001642540">
    <property type="component" value="Unassembled WGS sequence"/>
</dbReference>
<feature type="region of interest" description="Disordered" evidence="1">
    <location>
        <begin position="1"/>
        <end position="88"/>
    </location>
</feature>
<feature type="domain" description="PIN" evidence="2">
    <location>
        <begin position="367"/>
        <end position="500"/>
    </location>
</feature>
<accession>A0ABP1QRI6</accession>
<dbReference type="SUPFAM" id="SSF88723">
    <property type="entry name" value="PIN domain-like"/>
    <property type="match status" value="1"/>
</dbReference>
<dbReference type="Pfam" id="PF13638">
    <property type="entry name" value="PIN_4"/>
    <property type="match status" value="1"/>
</dbReference>
<evidence type="ECO:0000313" key="3">
    <source>
        <dbReference type="EMBL" id="CAL8110552.1"/>
    </source>
</evidence>
<proteinExistence type="predicted"/>
<dbReference type="PANTHER" id="PTHR16161:SF0">
    <property type="entry name" value="TRANSCRIPTIONAL PROTEIN SWT1"/>
    <property type="match status" value="1"/>
</dbReference>
<dbReference type="PANTHER" id="PTHR16161">
    <property type="entry name" value="TRANSCRIPTIONAL PROTEIN SWT1"/>
    <property type="match status" value="1"/>
</dbReference>
<organism evidence="3 4">
    <name type="scientific">Orchesella dallaii</name>
    <dbReference type="NCBI Taxonomy" id="48710"/>
    <lineage>
        <taxon>Eukaryota</taxon>
        <taxon>Metazoa</taxon>
        <taxon>Ecdysozoa</taxon>
        <taxon>Arthropoda</taxon>
        <taxon>Hexapoda</taxon>
        <taxon>Collembola</taxon>
        <taxon>Entomobryomorpha</taxon>
        <taxon>Entomobryoidea</taxon>
        <taxon>Orchesellidae</taxon>
        <taxon>Orchesellinae</taxon>
        <taxon>Orchesella</taxon>
    </lineage>
</organism>
<dbReference type="InterPro" id="IPR029060">
    <property type="entry name" value="PIN-like_dom_sf"/>
</dbReference>
<feature type="compositionally biased region" description="Basic and acidic residues" evidence="1">
    <location>
        <begin position="26"/>
        <end position="36"/>
    </location>
</feature>